<gene>
    <name evidence="1" type="ORF">NM688_g4053</name>
</gene>
<evidence type="ECO:0000313" key="2">
    <source>
        <dbReference type="Proteomes" id="UP001148662"/>
    </source>
</evidence>
<dbReference type="EMBL" id="JANHOG010000637">
    <property type="protein sequence ID" value="KAJ3552627.1"/>
    <property type="molecule type" value="Genomic_DNA"/>
</dbReference>
<keyword evidence="2" id="KW-1185">Reference proteome</keyword>
<accession>A0ACC1T3Q9</accession>
<dbReference type="Proteomes" id="UP001148662">
    <property type="component" value="Unassembled WGS sequence"/>
</dbReference>
<proteinExistence type="predicted"/>
<name>A0ACC1T3Q9_9APHY</name>
<organism evidence="1 2">
    <name type="scientific">Phlebia brevispora</name>
    <dbReference type="NCBI Taxonomy" id="194682"/>
    <lineage>
        <taxon>Eukaryota</taxon>
        <taxon>Fungi</taxon>
        <taxon>Dikarya</taxon>
        <taxon>Basidiomycota</taxon>
        <taxon>Agaricomycotina</taxon>
        <taxon>Agaricomycetes</taxon>
        <taxon>Polyporales</taxon>
        <taxon>Meruliaceae</taxon>
        <taxon>Phlebia</taxon>
    </lineage>
</organism>
<sequence>MSDDSNLDNETIPCGIRLQTDIRFTDTELAGPDGEALVIQLTVHREFFSGGLETSAYVSPSGERRVLTDTSKVYLPMGTQPHVVHDTLLRAASAPVCGEDGCNCAADNMSKTDRQRAVLRRLAKVLQHCGELDIHNHRDPFFTVHRAILDISGVSEVRTATVLAEQILQWSYLNFPLPRLELVLKQLTRSGHIFCVPCIERWIEEERQRSRSPLVKCPVCRHAFHTGITTSVGVPYEFRPFCMPALRKIFLEISSRAVIESALVQAEAALRESEAEKRAALHQIEEMRLQAELCERIRMDAQREMLRLSAELRAKEEFLVQQQHHLGQKEEVLFTMDGQLRRIQQQLEAMTITNNEQESNVHKLEQDLTDAREKVTEQAKTIVTLSRQMLEKDAVLSATTSANSAERVSRTRQSATPKRNNHTTLDDTSKDVLSNGQAKPPAESVSRSEGATTSRLKLKVARSVSKLNSPPTDLLDAEDLPRYCTNEEEHEWTRQGTNHEHLEVMSDVEGPPGDTSGSDPISRNDPPPDAGETPLVSGSGSGLNDDSRPPGVPAAGKKRAGSPLESATKKKQQRGVDKPTTKRKPRRKTDSGSSKCTKGGGSHFESRGGFWFYQPHGQQATQTAPPPIGHSGYFHAPSPFYPPFPQASYGPHPPVGAQINYVHQGLPVPTPVLAPSINQEESAQSDTDDTGLVSGSDGSYGRSDRSDLDEEESMDEGGRQSEADVSLLVDGDGDATPRASVEPEVHHKASQEADKDASLDQAADRSQRDDGGNSDERNLYERTPRASPGPSTVNFTQDRSRRTTDMHHSAPEIDDDADDVGIQRHSTGKGKMRARDDVNSQFGLVMLDSMHSLQKKLDDQQRRQDEQNEYLRHEMKELRAMQQNHTIRVRNEGAVHDLKTSRSRKRSSKQRKPDTYKGLSPKSLHHYVRAFFKKLNGWKFKHELPQKNPPFSEEARRLYEHKLPGAPVVSLENWRLDFQKGWEYAFNQEAALLFTKRFLDELKQGKFQRRTIPVEHRTRDAVMAALNTHFDTLKRTYHEVERPLPPERLTLRAKRAATRSRQSTLLDNRKKTVLHRGYYHHTDLLDKFEPRNVSGDETDGEERSHPPKFRVVESSWMSPQLKTLFGQLDAEYREDYRNPHNKRATPGNPPRVRIRENARVESGVAPKESDDH</sequence>
<evidence type="ECO:0000313" key="1">
    <source>
        <dbReference type="EMBL" id="KAJ3552627.1"/>
    </source>
</evidence>
<reference evidence="1" key="1">
    <citation type="submission" date="2022-07" db="EMBL/GenBank/DDBJ databases">
        <title>Genome Sequence of Phlebia brevispora.</title>
        <authorList>
            <person name="Buettner E."/>
        </authorList>
    </citation>
    <scope>NUCLEOTIDE SEQUENCE</scope>
    <source>
        <strain evidence="1">MPL23</strain>
    </source>
</reference>
<protein>
    <submittedName>
        <fullName evidence="1">Uncharacterized protein</fullName>
    </submittedName>
</protein>
<comment type="caution">
    <text evidence="1">The sequence shown here is derived from an EMBL/GenBank/DDBJ whole genome shotgun (WGS) entry which is preliminary data.</text>
</comment>